<protein>
    <submittedName>
        <fullName evidence="1">Uncharacterized protein</fullName>
    </submittedName>
</protein>
<dbReference type="HOGENOM" id="CLU_2832854_0_0_1"/>
<dbReference type="EMBL" id="KN837213">
    <property type="protein sequence ID" value="KIJ33379.1"/>
    <property type="molecule type" value="Genomic_DNA"/>
</dbReference>
<feature type="non-terminal residue" evidence="1">
    <location>
        <position position="69"/>
    </location>
</feature>
<dbReference type="Proteomes" id="UP000054279">
    <property type="component" value="Unassembled WGS sequence"/>
</dbReference>
<evidence type="ECO:0000313" key="1">
    <source>
        <dbReference type="EMBL" id="KIJ33379.1"/>
    </source>
</evidence>
<organism evidence="1 2">
    <name type="scientific">Sphaerobolus stellatus (strain SS14)</name>
    <dbReference type="NCBI Taxonomy" id="990650"/>
    <lineage>
        <taxon>Eukaryota</taxon>
        <taxon>Fungi</taxon>
        <taxon>Dikarya</taxon>
        <taxon>Basidiomycota</taxon>
        <taxon>Agaricomycotina</taxon>
        <taxon>Agaricomycetes</taxon>
        <taxon>Phallomycetidae</taxon>
        <taxon>Geastrales</taxon>
        <taxon>Sphaerobolaceae</taxon>
        <taxon>Sphaerobolus</taxon>
    </lineage>
</organism>
<reference evidence="1 2" key="1">
    <citation type="submission" date="2014-06" db="EMBL/GenBank/DDBJ databases">
        <title>Evolutionary Origins and Diversification of the Mycorrhizal Mutualists.</title>
        <authorList>
            <consortium name="DOE Joint Genome Institute"/>
            <consortium name="Mycorrhizal Genomics Consortium"/>
            <person name="Kohler A."/>
            <person name="Kuo A."/>
            <person name="Nagy L.G."/>
            <person name="Floudas D."/>
            <person name="Copeland A."/>
            <person name="Barry K.W."/>
            <person name="Cichocki N."/>
            <person name="Veneault-Fourrey C."/>
            <person name="LaButti K."/>
            <person name="Lindquist E.A."/>
            <person name="Lipzen A."/>
            <person name="Lundell T."/>
            <person name="Morin E."/>
            <person name="Murat C."/>
            <person name="Riley R."/>
            <person name="Ohm R."/>
            <person name="Sun H."/>
            <person name="Tunlid A."/>
            <person name="Henrissat B."/>
            <person name="Grigoriev I.V."/>
            <person name="Hibbett D.S."/>
            <person name="Martin F."/>
        </authorList>
    </citation>
    <scope>NUCLEOTIDE SEQUENCE [LARGE SCALE GENOMIC DNA]</scope>
    <source>
        <strain evidence="1 2">SS14</strain>
    </source>
</reference>
<proteinExistence type="predicted"/>
<keyword evidence="2" id="KW-1185">Reference proteome</keyword>
<sequence length="69" mass="7522">MLISQRCDTLLVTHGPPTTQGSKERFAIAPGLQLADEEYDELAAMLVLALALHPKSSARYGPRGAYSRH</sequence>
<gene>
    <name evidence="1" type="ORF">M422DRAFT_35506</name>
</gene>
<evidence type="ECO:0000313" key="2">
    <source>
        <dbReference type="Proteomes" id="UP000054279"/>
    </source>
</evidence>
<accession>A0A0C9UF66</accession>
<name>A0A0C9UF66_SPHS4</name>
<dbReference type="AlphaFoldDB" id="A0A0C9UF66"/>